<feature type="signal peptide" evidence="2">
    <location>
        <begin position="1"/>
        <end position="17"/>
    </location>
</feature>
<feature type="chain" id="PRO_5021506015" evidence="2">
    <location>
        <begin position="18"/>
        <end position="253"/>
    </location>
</feature>
<feature type="region of interest" description="Disordered" evidence="1">
    <location>
        <begin position="40"/>
        <end position="60"/>
    </location>
</feature>
<organism evidence="3 4">
    <name type="scientific">Araneus ventricosus</name>
    <name type="common">Orbweaver spider</name>
    <name type="synonym">Epeira ventricosa</name>
    <dbReference type="NCBI Taxonomy" id="182803"/>
    <lineage>
        <taxon>Eukaryota</taxon>
        <taxon>Metazoa</taxon>
        <taxon>Ecdysozoa</taxon>
        <taxon>Arthropoda</taxon>
        <taxon>Chelicerata</taxon>
        <taxon>Arachnida</taxon>
        <taxon>Araneae</taxon>
        <taxon>Araneomorphae</taxon>
        <taxon>Entelegynae</taxon>
        <taxon>Araneoidea</taxon>
        <taxon>Araneidae</taxon>
        <taxon>Araneus</taxon>
    </lineage>
</organism>
<dbReference type="Proteomes" id="UP000499080">
    <property type="component" value="Unassembled WGS sequence"/>
</dbReference>
<proteinExistence type="predicted"/>
<dbReference type="OrthoDB" id="6426344at2759"/>
<sequence length="253" mass="27874">MHFFAAIFFLIVQISSSSFLPSTKGDFQKNVDLSFMGPAKKPHPGTKPIQCPSPKSDQKCNHPPQYLVIPQYNPTSGSMFANAPSVTLFTNTFLEAVCSTPILREVLDLSQTTAKQYSDYLTKYGEGYFSGLCIENAAALAEFAFRAVAPNFDVLTLPIVARFYANAAANFLFTDGVLRVHNAEDLALAYARAIVDSAKVTMTSDPTSKLKALPDGFVNFFDSLGLSTKEKGPYLSYYVGNEWFMAAVNYRWS</sequence>
<reference evidence="3 4" key="1">
    <citation type="journal article" date="2019" name="Sci. Rep.">
        <title>Orb-weaving spider Araneus ventricosus genome elucidates the spidroin gene catalogue.</title>
        <authorList>
            <person name="Kono N."/>
            <person name="Nakamura H."/>
            <person name="Ohtoshi R."/>
            <person name="Moran D.A.P."/>
            <person name="Shinohara A."/>
            <person name="Yoshida Y."/>
            <person name="Fujiwara M."/>
            <person name="Mori M."/>
            <person name="Tomita M."/>
            <person name="Arakawa K."/>
        </authorList>
    </citation>
    <scope>NUCLEOTIDE SEQUENCE [LARGE SCALE GENOMIC DNA]</scope>
</reference>
<protein>
    <submittedName>
        <fullName evidence="3">Uncharacterized protein</fullName>
    </submittedName>
</protein>
<evidence type="ECO:0000256" key="2">
    <source>
        <dbReference type="SAM" id="SignalP"/>
    </source>
</evidence>
<dbReference type="EMBL" id="BGPR01004179">
    <property type="protein sequence ID" value="GBM96819.1"/>
    <property type="molecule type" value="Genomic_DNA"/>
</dbReference>
<comment type="caution">
    <text evidence="3">The sequence shown here is derived from an EMBL/GenBank/DDBJ whole genome shotgun (WGS) entry which is preliminary data.</text>
</comment>
<gene>
    <name evidence="3" type="ORF">AVEN_161133_1</name>
</gene>
<evidence type="ECO:0000256" key="1">
    <source>
        <dbReference type="SAM" id="MobiDB-lite"/>
    </source>
</evidence>
<keyword evidence="4" id="KW-1185">Reference proteome</keyword>
<accession>A0A4Y2K4K5</accession>
<dbReference type="InterPro" id="IPR043070">
    <property type="entry name" value="Spidroin_repeat"/>
</dbReference>
<evidence type="ECO:0000313" key="3">
    <source>
        <dbReference type="EMBL" id="GBM96819.1"/>
    </source>
</evidence>
<keyword evidence="2" id="KW-0732">Signal</keyword>
<name>A0A4Y2K4K5_ARAVE</name>
<dbReference type="Gene3D" id="1.10.274.60">
    <property type="entry name" value="Spidroin, repetitive domain"/>
    <property type="match status" value="1"/>
</dbReference>
<dbReference type="AlphaFoldDB" id="A0A4Y2K4K5"/>
<evidence type="ECO:0000313" key="4">
    <source>
        <dbReference type="Proteomes" id="UP000499080"/>
    </source>
</evidence>